<evidence type="ECO:0000259" key="3">
    <source>
        <dbReference type="Pfam" id="PF01757"/>
    </source>
</evidence>
<keyword evidence="5" id="KW-1185">Reference proteome</keyword>
<evidence type="ECO:0000256" key="1">
    <source>
        <dbReference type="SAM" id="MobiDB-lite"/>
    </source>
</evidence>
<dbReference type="RefSeq" id="WP_380055492.1">
    <property type="nucleotide sequence ID" value="NZ_JBHLTC010000040.1"/>
</dbReference>
<accession>A0ABV6QVP3</accession>
<protein>
    <submittedName>
        <fullName evidence="4">Acyltransferase family protein</fullName>
        <ecNumber evidence="4">2.3.-.-</ecNumber>
    </submittedName>
</protein>
<reference evidence="4 5" key="1">
    <citation type="submission" date="2024-09" db="EMBL/GenBank/DDBJ databases">
        <authorList>
            <person name="Sun Q."/>
            <person name="Mori K."/>
        </authorList>
    </citation>
    <scope>NUCLEOTIDE SEQUENCE [LARGE SCALE GENOMIC DNA]</scope>
    <source>
        <strain evidence="4 5">CGMCC 1.15906</strain>
    </source>
</reference>
<feature type="transmembrane region" description="Helical" evidence="2">
    <location>
        <begin position="281"/>
        <end position="302"/>
    </location>
</feature>
<dbReference type="EMBL" id="JBHLTC010000040">
    <property type="protein sequence ID" value="MFC0628704.1"/>
    <property type="molecule type" value="Genomic_DNA"/>
</dbReference>
<feature type="transmembrane region" description="Helical" evidence="2">
    <location>
        <begin position="187"/>
        <end position="211"/>
    </location>
</feature>
<name>A0ABV6QVP3_9ACTN</name>
<dbReference type="Pfam" id="PF01757">
    <property type="entry name" value="Acyl_transf_3"/>
    <property type="match status" value="1"/>
</dbReference>
<dbReference type="Proteomes" id="UP001589890">
    <property type="component" value="Unassembled WGS sequence"/>
</dbReference>
<keyword evidence="2" id="KW-1133">Transmembrane helix</keyword>
<keyword evidence="2" id="KW-0812">Transmembrane</keyword>
<evidence type="ECO:0000256" key="2">
    <source>
        <dbReference type="SAM" id="Phobius"/>
    </source>
</evidence>
<evidence type="ECO:0000313" key="4">
    <source>
        <dbReference type="EMBL" id="MFC0628704.1"/>
    </source>
</evidence>
<keyword evidence="4" id="KW-0808">Transferase</keyword>
<feature type="transmembrane region" description="Helical" evidence="2">
    <location>
        <begin position="96"/>
        <end position="119"/>
    </location>
</feature>
<sequence length="410" mass="45258">MNRATEQLPPQGLTSPQHGDALPHPRTEILALTGIRAVAAIAVVLHHIRLPTSAPQPLKQLVDAGYIGVPLFFMLSGLVLAWNYSTLTPTDGTKLWRFYIARIARVMPLYWVVLFYLVLVRAARGIPQDELWRHALAIQTWSGDWLVGQQAYNAPGWSICVEIFLYAMFPFIVPVIALIARRYHTAGLVLVITTAWAFQLILVGYFAALGWADLHAREPNSAHRWLYRNPLTRLPDFVVGISLAFLLMRGIRLRVRAANVLQFVVIAFVVVLSALPRDGGLMRALFYGAMWTVPFGVLLLSLAAQPRALLARFLSTRVMVSLGTASYALYLTHRPILPGLGQNLVELDGINPYFMVAVILGMCLLIGEGAHRFIEVPCRKAILNLVRRRTAAPTASADRVPATSGTGASS</sequence>
<feature type="transmembrane region" description="Helical" evidence="2">
    <location>
        <begin position="154"/>
        <end position="180"/>
    </location>
</feature>
<keyword evidence="4" id="KW-0012">Acyltransferase</keyword>
<feature type="domain" description="Acyltransferase 3" evidence="3">
    <location>
        <begin position="30"/>
        <end position="364"/>
    </location>
</feature>
<feature type="transmembrane region" description="Helical" evidence="2">
    <location>
        <begin position="350"/>
        <end position="370"/>
    </location>
</feature>
<feature type="transmembrane region" description="Helical" evidence="2">
    <location>
        <begin position="255"/>
        <end position="275"/>
    </location>
</feature>
<feature type="transmembrane region" description="Helical" evidence="2">
    <location>
        <begin position="61"/>
        <end position="84"/>
    </location>
</feature>
<dbReference type="GO" id="GO:0016746">
    <property type="term" value="F:acyltransferase activity"/>
    <property type="evidence" value="ECO:0007669"/>
    <property type="project" value="UniProtKB-KW"/>
</dbReference>
<gene>
    <name evidence="4" type="ORF">ACFFGN_31855</name>
</gene>
<feature type="region of interest" description="Disordered" evidence="1">
    <location>
        <begin position="1"/>
        <end position="22"/>
    </location>
</feature>
<feature type="transmembrane region" description="Helical" evidence="2">
    <location>
        <begin position="231"/>
        <end position="248"/>
    </location>
</feature>
<dbReference type="PANTHER" id="PTHR23028:SF53">
    <property type="entry name" value="ACYL_TRANSF_3 DOMAIN-CONTAINING PROTEIN"/>
    <property type="match status" value="1"/>
</dbReference>
<organism evidence="4 5">
    <name type="scientific">Kribbella deserti</name>
    <dbReference type="NCBI Taxonomy" id="1926257"/>
    <lineage>
        <taxon>Bacteria</taxon>
        <taxon>Bacillati</taxon>
        <taxon>Actinomycetota</taxon>
        <taxon>Actinomycetes</taxon>
        <taxon>Propionibacteriales</taxon>
        <taxon>Kribbellaceae</taxon>
        <taxon>Kribbella</taxon>
    </lineage>
</organism>
<feature type="transmembrane region" description="Helical" evidence="2">
    <location>
        <begin position="309"/>
        <end position="330"/>
    </location>
</feature>
<feature type="transmembrane region" description="Helical" evidence="2">
    <location>
        <begin position="29"/>
        <end position="49"/>
    </location>
</feature>
<comment type="caution">
    <text evidence="4">The sequence shown here is derived from an EMBL/GenBank/DDBJ whole genome shotgun (WGS) entry which is preliminary data.</text>
</comment>
<dbReference type="InterPro" id="IPR050879">
    <property type="entry name" value="Acyltransferase_3"/>
</dbReference>
<dbReference type="PANTHER" id="PTHR23028">
    <property type="entry name" value="ACETYLTRANSFERASE"/>
    <property type="match status" value="1"/>
</dbReference>
<proteinExistence type="predicted"/>
<dbReference type="EC" id="2.3.-.-" evidence="4"/>
<evidence type="ECO:0000313" key="5">
    <source>
        <dbReference type="Proteomes" id="UP001589890"/>
    </source>
</evidence>
<keyword evidence="2" id="KW-0472">Membrane</keyword>
<dbReference type="InterPro" id="IPR002656">
    <property type="entry name" value="Acyl_transf_3_dom"/>
</dbReference>